<dbReference type="PANTHER" id="PTHR47245:SF2">
    <property type="entry name" value="PEPTIDYL-PROLYL CIS-TRANS ISOMERASE HP_0175-RELATED"/>
    <property type="match status" value="1"/>
</dbReference>
<sequence length="371" mass="38819">MPSVHPLRARRAAVALLALVALVVGTTACGAGEPPAATVEGTDISADVVDEIVEAYVDADPETYGPEFTGAGTDTLSMAPVSNVLGSLVIQELQAHYAEQRDIEPTDEERTQAEELARTSFVQDQAAPAADGAPSEAEQTSGAIFDALSGSTQEYLVDLRAQALALSRQLGEESGSGDAAAREFYEQNPQQFTAVCVYLLAVPADQLEAVQGRLDGGEDFAEVSAEVSTEPQVQEAAAGPPQCLALTQLQQQVQPELFEALAGAETGDVVGPYPYDETGEIQTLFGIEERQVTPFEQVRDAILQQLPSAGDQAVSDLLLEEAPQADVSVDPRFGSWDADQARVIPPEGAVDPAGTGTDVPVEGVDATDAPG</sequence>
<protein>
    <submittedName>
        <fullName evidence="4">SurA N-terminal domain-containing protein</fullName>
    </submittedName>
</protein>
<reference evidence="4" key="1">
    <citation type="submission" date="2023-01" db="EMBL/GenBank/DDBJ databases">
        <title>The diversity of Class Acidimicrobiia in South China Sea sediment environments and the proposal of Iamia marina sp. nov., a novel species of the genus Iamia.</title>
        <authorList>
            <person name="He Y."/>
            <person name="Tian X."/>
        </authorList>
    </citation>
    <scope>NUCLEOTIDE SEQUENCE</scope>
    <source>
        <strain evidence="4">DSM 19957</strain>
    </source>
</reference>
<feature type="domain" description="PpiC" evidence="3">
    <location>
        <begin position="178"/>
        <end position="300"/>
    </location>
</feature>
<evidence type="ECO:0000313" key="4">
    <source>
        <dbReference type="EMBL" id="WCO68425.1"/>
    </source>
</evidence>
<evidence type="ECO:0000313" key="5">
    <source>
        <dbReference type="Proteomes" id="UP001216390"/>
    </source>
</evidence>
<dbReference type="Pfam" id="PF13624">
    <property type="entry name" value="SurA_N_3"/>
    <property type="match status" value="1"/>
</dbReference>
<dbReference type="Pfam" id="PF13145">
    <property type="entry name" value="Rotamase_2"/>
    <property type="match status" value="1"/>
</dbReference>
<feature type="region of interest" description="Disordered" evidence="1">
    <location>
        <begin position="345"/>
        <end position="371"/>
    </location>
</feature>
<feature type="chain" id="PRO_5042001727" evidence="2">
    <location>
        <begin position="32"/>
        <end position="371"/>
    </location>
</feature>
<name>A0AAF0BWZ8_9ACTN</name>
<evidence type="ECO:0000256" key="2">
    <source>
        <dbReference type="SAM" id="SignalP"/>
    </source>
</evidence>
<dbReference type="InterPro" id="IPR050245">
    <property type="entry name" value="PrsA_foldase"/>
</dbReference>
<dbReference type="GO" id="GO:0003755">
    <property type="term" value="F:peptidyl-prolyl cis-trans isomerase activity"/>
    <property type="evidence" value="ECO:0007669"/>
    <property type="project" value="InterPro"/>
</dbReference>
<dbReference type="InterPro" id="IPR027304">
    <property type="entry name" value="Trigger_fact/SurA_dom_sf"/>
</dbReference>
<dbReference type="PANTHER" id="PTHR47245">
    <property type="entry name" value="PEPTIDYLPROLYL ISOMERASE"/>
    <property type="match status" value="1"/>
</dbReference>
<gene>
    <name evidence="4" type="ORF">PO878_06750</name>
</gene>
<dbReference type="Proteomes" id="UP001216390">
    <property type="component" value="Chromosome"/>
</dbReference>
<dbReference type="EMBL" id="CP116942">
    <property type="protein sequence ID" value="WCO68425.1"/>
    <property type="molecule type" value="Genomic_DNA"/>
</dbReference>
<dbReference type="InterPro" id="IPR000297">
    <property type="entry name" value="PPIase_PpiC"/>
</dbReference>
<evidence type="ECO:0000259" key="3">
    <source>
        <dbReference type="Pfam" id="PF13145"/>
    </source>
</evidence>
<keyword evidence="5" id="KW-1185">Reference proteome</keyword>
<feature type="signal peptide" evidence="2">
    <location>
        <begin position="1"/>
        <end position="31"/>
    </location>
</feature>
<evidence type="ECO:0000256" key="1">
    <source>
        <dbReference type="SAM" id="MobiDB-lite"/>
    </source>
</evidence>
<keyword evidence="2" id="KW-0732">Signal</keyword>
<dbReference type="AlphaFoldDB" id="A0AAF0BWZ8"/>
<dbReference type="RefSeq" id="WP_272737942.1">
    <property type="nucleotide sequence ID" value="NZ_CP116942.1"/>
</dbReference>
<dbReference type="SUPFAM" id="SSF109998">
    <property type="entry name" value="Triger factor/SurA peptide-binding domain-like"/>
    <property type="match status" value="1"/>
</dbReference>
<dbReference type="KEGG" id="ima:PO878_06750"/>
<accession>A0AAF0BWZ8</accession>
<organism evidence="4 5">
    <name type="scientific">Iamia majanohamensis</name>
    <dbReference type="NCBI Taxonomy" id="467976"/>
    <lineage>
        <taxon>Bacteria</taxon>
        <taxon>Bacillati</taxon>
        <taxon>Actinomycetota</taxon>
        <taxon>Acidimicrobiia</taxon>
        <taxon>Acidimicrobiales</taxon>
        <taxon>Iamiaceae</taxon>
        <taxon>Iamia</taxon>
    </lineage>
</organism>
<proteinExistence type="predicted"/>